<comment type="caution">
    <text evidence="2">The sequence shown here is derived from an EMBL/GenBank/DDBJ whole genome shotgun (WGS) entry which is preliminary data.</text>
</comment>
<feature type="region of interest" description="Disordered" evidence="1">
    <location>
        <begin position="120"/>
        <end position="139"/>
    </location>
</feature>
<dbReference type="Proteomes" id="UP001331761">
    <property type="component" value="Unassembled WGS sequence"/>
</dbReference>
<name>A0AAN8IFW6_TRICO</name>
<gene>
    <name evidence="2" type="ORF">GCK32_018637</name>
</gene>
<evidence type="ECO:0000256" key="1">
    <source>
        <dbReference type="SAM" id="MobiDB-lite"/>
    </source>
</evidence>
<dbReference type="AlphaFoldDB" id="A0AAN8IFW6"/>
<evidence type="ECO:0000313" key="3">
    <source>
        <dbReference type="Proteomes" id="UP001331761"/>
    </source>
</evidence>
<evidence type="ECO:0000313" key="2">
    <source>
        <dbReference type="EMBL" id="KAK5973139.1"/>
    </source>
</evidence>
<organism evidence="2 3">
    <name type="scientific">Trichostrongylus colubriformis</name>
    <name type="common">Black scour worm</name>
    <dbReference type="NCBI Taxonomy" id="6319"/>
    <lineage>
        <taxon>Eukaryota</taxon>
        <taxon>Metazoa</taxon>
        <taxon>Ecdysozoa</taxon>
        <taxon>Nematoda</taxon>
        <taxon>Chromadorea</taxon>
        <taxon>Rhabditida</taxon>
        <taxon>Rhabditina</taxon>
        <taxon>Rhabditomorpha</taxon>
        <taxon>Strongyloidea</taxon>
        <taxon>Trichostrongylidae</taxon>
        <taxon>Trichostrongylus</taxon>
    </lineage>
</organism>
<dbReference type="EMBL" id="WIXE01015856">
    <property type="protein sequence ID" value="KAK5973139.1"/>
    <property type="molecule type" value="Genomic_DNA"/>
</dbReference>
<reference evidence="2 3" key="1">
    <citation type="submission" date="2019-10" db="EMBL/GenBank/DDBJ databases">
        <title>Assembly and Annotation for the nematode Trichostrongylus colubriformis.</title>
        <authorList>
            <person name="Martin J."/>
        </authorList>
    </citation>
    <scope>NUCLEOTIDE SEQUENCE [LARGE SCALE GENOMIC DNA]</scope>
    <source>
        <strain evidence="2">G859</strain>
        <tissue evidence="2">Whole worm</tissue>
    </source>
</reference>
<accession>A0AAN8IFW6</accession>
<keyword evidence="3" id="KW-1185">Reference proteome</keyword>
<proteinExistence type="predicted"/>
<sequence length="139" mass="15766">MEKAFQKLFDSWETSTPSPGNDCYTAEEDVLNQLRDLSAKSHRCGRVPAYANMIIEQMELLRAIKRKRALVRQALNTQEAFHRTLQSYIALDEATQGQQDRMLREMANVERLECGTTGCVSTSLDDHDQEENGANTSPQ</sequence>
<protein>
    <submittedName>
        <fullName evidence="2">Uncharacterized protein</fullName>
    </submittedName>
</protein>